<keyword evidence="1" id="KW-0472">Membrane</keyword>
<evidence type="ECO:0000256" key="1">
    <source>
        <dbReference type="SAM" id="Phobius"/>
    </source>
</evidence>
<sequence length="249" mass="28179">MLVNATIPWWRVAPSMSRLERGVAPSLIFRMLCTKVRCVSTWAINTRNNQNHPRFQRLQPTAQALPVITQVACLSTKPRKPAQPTSDNLLIYRSNMERTMYWTYMLSAFTVIPAAANAAWNFAVYKSEVAVMFSDLDSPLLQATFIATLGGGILAAMYTLLSRIMVAIYYNDTNKTFTGFYYNWRLSKVKIVFTSKDVQSKKASNMGMGLMGGNFVIRGRPYLLVEKDFNSPLHYNIMLGVTDGTTWKK</sequence>
<evidence type="ECO:0000313" key="3">
    <source>
        <dbReference type="Proteomes" id="UP001209878"/>
    </source>
</evidence>
<keyword evidence="3" id="KW-1185">Reference proteome</keyword>
<dbReference type="AlphaFoldDB" id="A0AAD9KT00"/>
<comment type="caution">
    <text evidence="2">The sequence shown here is derived from an EMBL/GenBank/DDBJ whole genome shotgun (WGS) entry which is preliminary data.</text>
</comment>
<keyword evidence="1" id="KW-0812">Transmembrane</keyword>
<keyword evidence="1" id="KW-1133">Transmembrane helix</keyword>
<protein>
    <submittedName>
        <fullName evidence="2">Uncharacterized protein</fullName>
    </submittedName>
</protein>
<dbReference type="Pfam" id="PF06979">
    <property type="entry name" value="TMEM70"/>
    <property type="match status" value="1"/>
</dbReference>
<name>A0AAD9KT00_RIDPI</name>
<dbReference type="EMBL" id="JAODUO010000627">
    <property type="protein sequence ID" value="KAK2176967.1"/>
    <property type="molecule type" value="Genomic_DNA"/>
</dbReference>
<accession>A0AAD9KT00</accession>
<dbReference type="InterPro" id="IPR045325">
    <property type="entry name" value="TMEM70/TMEM186/TMEM223"/>
</dbReference>
<evidence type="ECO:0000313" key="2">
    <source>
        <dbReference type="EMBL" id="KAK2176967.1"/>
    </source>
</evidence>
<reference evidence="2" key="1">
    <citation type="journal article" date="2023" name="Mol. Biol. Evol.">
        <title>Third-Generation Sequencing Reveals the Adaptive Role of the Epigenome in Three Deep-Sea Polychaetes.</title>
        <authorList>
            <person name="Perez M."/>
            <person name="Aroh O."/>
            <person name="Sun Y."/>
            <person name="Lan Y."/>
            <person name="Juniper S.K."/>
            <person name="Young C.R."/>
            <person name="Angers B."/>
            <person name="Qian P.Y."/>
        </authorList>
    </citation>
    <scope>NUCLEOTIDE SEQUENCE</scope>
    <source>
        <strain evidence="2">R07B-5</strain>
    </source>
</reference>
<gene>
    <name evidence="2" type="ORF">NP493_629g01072</name>
</gene>
<feature type="transmembrane region" description="Helical" evidence="1">
    <location>
        <begin position="101"/>
        <end position="120"/>
    </location>
</feature>
<proteinExistence type="predicted"/>
<feature type="transmembrane region" description="Helical" evidence="1">
    <location>
        <begin position="140"/>
        <end position="161"/>
    </location>
</feature>
<organism evidence="2 3">
    <name type="scientific">Ridgeia piscesae</name>
    <name type="common">Tubeworm</name>
    <dbReference type="NCBI Taxonomy" id="27915"/>
    <lineage>
        <taxon>Eukaryota</taxon>
        <taxon>Metazoa</taxon>
        <taxon>Spiralia</taxon>
        <taxon>Lophotrochozoa</taxon>
        <taxon>Annelida</taxon>
        <taxon>Polychaeta</taxon>
        <taxon>Sedentaria</taxon>
        <taxon>Canalipalpata</taxon>
        <taxon>Sabellida</taxon>
        <taxon>Siboglinidae</taxon>
        <taxon>Ridgeia</taxon>
    </lineage>
</organism>
<dbReference type="Proteomes" id="UP001209878">
    <property type="component" value="Unassembled WGS sequence"/>
</dbReference>